<evidence type="ECO:0000313" key="1">
    <source>
        <dbReference type="EMBL" id="KAF5718269.1"/>
    </source>
</evidence>
<comment type="caution">
    <text evidence="1">The sequence shown here is derived from an EMBL/GenBank/DDBJ whole genome shotgun (WGS) entry which is preliminary data.</text>
</comment>
<organism evidence="1 2">
    <name type="scientific">Fusarium mundagurra</name>
    <dbReference type="NCBI Taxonomy" id="1567541"/>
    <lineage>
        <taxon>Eukaryota</taxon>
        <taxon>Fungi</taxon>
        <taxon>Dikarya</taxon>
        <taxon>Ascomycota</taxon>
        <taxon>Pezizomycotina</taxon>
        <taxon>Sordariomycetes</taxon>
        <taxon>Hypocreomycetidae</taxon>
        <taxon>Hypocreales</taxon>
        <taxon>Nectriaceae</taxon>
        <taxon>Fusarium</taxon>
        <taxon>Fusarium fujikuroi species complex</taxon>
    </lineage>
</organism>
<reference evidence="1 2" key="1">
    <citation type="submission" date="2020-05" db="EMBL/GenBank/DDBJ databases">
        <title>Identification and distribution of gene clusters putatively required for synthesis of sphingolipid metabolism inhibitors in phylogenetically diverse species of the filamentous fungus Fusarium.</title>
        <authorList>
            <person name="Kim H.-S."/>
            <person name="Busman M."/>
            <person name="Brown D.W."/>
            <person name="Divon H."/>
            <person name="Uhlig S."/>
            <person name="Proctor R.H."/>
        </authorList>
    </citation>
    <scope>NUCLEOTIDE SEQUENCE [LARGE SCALE GENOMIC DNA]</scope>
    <source>
        <strain evidence="1 2">NRRL 66235</strain>
    </source>
</reference>
<gene>
    <name evidence="1" type="ORF">FMUND_5365</name>
</gene>
<dbReference type="AlphaFoldDB" id="A0A8H5YTE8"/>
<name>A0A8H5YTE8_9HYPO</name>
<accession>A0A8H5YTE8</accession>
<dbReference type="EMBL" id="JAAOAN010000172">
    <property type="protein sequence ID" value="KAF5718269.1"/>
    <property type="molecule type" value="Genomic_DNA"/>
</dbReference>
<sequence>MSCETGFEVLTSSSKGHRQRTDCCVEMRYHRSRSRSLQDLLIKSLPEGILQERLEPPALAVFLYKTLCLDDLQGHRKNNVCVVLSKQKGLQLREHLPEKFGNPHEPFDRLTFFVPSSAEQDLVRLGHGFSCLAFPPLSLLTWEVTRVIDPDDPGHERGCLTHHINLRAKEDAGVLFGVGLQFGKVLEVKNYLTEGIFGGIKDRKHARFSLFSLELLQL</sequence>
<proteinExistence type="predicted"/>
<dbReference type="Proteomes" id="UP000544331">
    <property type="component" value="Unassembled WGS sequence"/>
</dbReference>
<protein>
    <submittedName>
        <fullName evidence="1">Uncharacterized protein</fullName>
    </submittedName>
</protein>
<evidence type="ECO:0000313" key="2">
    <source>
        <dbReference type="Proteomes" id="UP000544331"/>
    </source>
</evidence>
<keyword evidence="2" id="KW-1185">Reference proteome</keyword>